<proteinExistence type="predicted"/>
<feature type="domain" description="EAL" evidence="1">
    <location>
        <begin position="1"/>
        <end position="227"/>
    </location>
</feature>
<dbReference type="Pfam" id="PF08668">
    <property type="entry name" value="HDOD"/>
    <property type="match status" value="1"/>
</dbReference>
<dbReference type="Proteomes" id="UP000484885">
    <property type="component" value="Unassembled WGS sequence"/>
</dbReference>
<dbReference type="InterPro" id="IPR013976">
    <property type="entry name" value="HDOD"/>
</dbReference>
<dbReference type="PIRSF" id="PIRSF003180">
    <property type="entry name" value="DiGMPpdiest_YuxH"/>
    <property type="match status" value="1"/>
</dbReference>
<dbReference type="SUPFAM" id="SSF141868">
    <property type="entry name" value="EAL domain-like"/>
    <property type="match status" value="1"/>
</dbReference>
<protein>
    <submittedName>
        <fullName evidence="3">HDOD domain-containing protein</fullName>
    </submittedName>
</protein>
<dbReference type="PROSITE" id="PS50883">
    <property type="entry name" value="EAL"/>
    <property type="match status" value="1"/>
</dbReference>
<reference evidence="3 4" key="1">
    <citation type="submission" date="2020-02" db="EMBL/GenBank/DDBJ databases">
        <authorList>
            <person name="Zhang X.-Y."/>
        </authorList>
    </citation>
    <scope>NUCLEOTIDE SEQUENCE [LARGE SCALE GENOMIC DNA]</scope>
    <source>
        <strain evidence="3 4">C33</strain>
    </source>
</reference>
<evidence type="ECO:0000259" key="1">
    <source>
        <dbReference type="PROSITE" id="PS50883"/>
    </source>
</evidence>
<evidence type="ECO:0000313" key="3">
    <source>
        <dbReference type="EMBL" id="NDY97093.1"/>
    </source>
</evidence>
<dbReference type="PANTHER" id="PTHR33525:SF4">
    <property type="entry name" value="CYCLIC DI-GMP PHOSPHODIESTERASE CDGJ"/>
    <property type="match status" value="1"/>
</dbReference>
<dbReference type="Gene3D" id="3.20.20.450">
    <property type="entry name" value="EAL domain"/>
    <property type="match status" value="1"/>
</dbReference>
<dbReference type="AlphaFoldDB" id="A0A845UZ33"/>
<organism evidence="3 4">
    <name type="scientific">Wenzhouxiangella limi</name>
    <dbReference type="NCBI Taxonomy" id="2707351"/>
    <lineage>
        <taxon>Bacteria</taxon>
        <taxon>Pseudomonadati</taxon>
        <taxon>Pseudomonadota</taxon>
        <taxon>Gammaproteobacteria</taxon>
        <taxon>Chromatiales</taxon>
        <taxon>Wenzhouxiangellaceae</taxon>
        <taxon>Wenzhouxiangella</taxon>
    </lineage>
</organism>
<name>A0A845UZ33_9GAMM</name>
<dbReference type="SUPFAM" id="SSF109604">
    <property type="entry name" value="HD-domain/PDEase-like"/>
    <property type="match status" value="1"/>
</dbReference>
<dbReference type="InterPro" id="IPR035919">
    <property type="entry name" value="EAL_sf"/>
</dbReference>
<dbReference type="InterPro" id="IPR014408">
    <property type="entry name" value="dGMP_Pdiesterase_EAL/HD-GYP"/>
</dbReference>
<accession>A0A845UZ33</accession>
<comment type="caution">
    <text evidence="3">The sequence shown here is derived from an EMBL/GenBank/DDBJ whole genome shotgun (WGS) entry which is preliminary data.</text>
</comment>
<gene>
    <name evidence="3" type="ORF">G3I74_15320</name>
</gene>
<evidence type="ECO:0000313" key="4">
    <source>
        <dbReference type="Proteomes" id="UP000484885"/>
    </source>
</evidence>
<dbReference type="PROSITE" id="PS51833">
    <property type="entry name" value="HDOD"/>
    <property type="match status" value="1"/>
</dbReference>
<dbReference type="SMART" id="SM00052">
    <property type="entry name" value="EAL"/>
    <property type="match status" value="1"/>
</dbReference>
<dbReference type="InterPro" id="IPR052340">
    <property type="entry name" value="RNase_Y/CdgJ"/>
</dbReference>
<dbReference type="InterPro" id="IPR001633">
    <property type="entry name" value="EAL_dom"/>
</dbReference>
<dbReference type="PANTHER" id="PTHR33525">
    <property type="match status" value="1"/>
</dbReference>
<feature type="domain" description="HDOD" evidence="2">
    <location>
        <begin position="221"/>
        <end position="406"/>
    </location>
</feature>
<dbReference type="RefSeq" id="WP_164212459.1">
    <property type="nucleotide sequence ID" value="NZ_JAAGSC010000044.1"/>
</dbReference>
<evidence type="ECO:0000259" key="2">
    <source>
        <dbReference type="PROSITE" id="PS51833"/>
    </source>
</evidence>
<dbReference type="Pfam" id="PF00563">
    <property type="entry name" value="EAL"/>
    <property type="match status" value="1"/>
</dbReference>
<keyword evidence="4" id="KW-1185">Reference proteome</keyword>
<sequence length="423" mass="48027">MMTKYPAATPPGEPADHENGPEALIYLARQPIFDDEQGIYGYELLFRDSRQNRADLDTDGASATSKVMLNTMMELDLGRLVGDRLAFFNLDHQFLLAGTDLPFGSEHVGIEIMEDVPVNDETVAAVAQLNMLGYTIALDNFTWRDSVERFLEHARLVKIDILAHDVMAQIEIIKKLQDHDIIMVAKSVETRAQFEQCRRLGFKYFQGFFLCRPTTMTAKRLPESKINVMRLVKQLQDPDVTPEELEAIIRNDVALHYRLLRTVNSAYYGLSVKIKSIQHAIVYLGIPTIRSWARLQVMAGVDDRPSELMRLALIRARMCELMTGEMAKETRDMAFTAGLFSLLDALMDAPMKEVIALLPLEDDLVSALVEREGPYGRLLQTVVSYERGEWEQIQDGLFAVKDLRRSYLEAVAWATDQYLALTE</sequence>
<dbReference type="EMBL" id="JAAGSC010000044">
    <property type="protein sequence ID" value="NDY97093.1"/>
    <property type="molecule type" value="Genomic_DNA"/>
</dbReference>
<dbReference type="Gene3D" id="1.10.3210.10">
    <property type="entry name" value="Hypothetical protein af1432"/>
    <property type="match status" value="1"/>
</dbReference>